<dbReference type="Pfam" id="PF01557">
    <property type="entry name" value="FAA_hydrolase"/>
    <property type="match status" value="1"/>
</dbReference>
<keyword evidence="5" id="KW-1185">Reference proteome</keyword>
<organism evidence="4 5">
    <name type="scientific">Paeniglutamicibacter gangotriensis Lz1y</name>
    <dbReference type="NCBI Taxonomy" id="1276920"/>
    <lineage>
        <taxon>Bacteria</taxon>
        <taxon>Bacillati</taxon>
        <taxon>Actinomycetota</taxon>
        <taxon>Actinomycetes</taxon>
        <taxon>Micrococcales</taxon>
        <taxon>Micrococcaceae</taxon>
        <taxon>Paeniglutamicibacter</taxon>
    </lineage>
</organism>
<dbReference type="PATRIC" id="fig|1276920.7.peg.3852"/>
<keyword evidence="2" id="KW-0479">Metal-binding</keyword>
<evidence type="ECO:0000313" key="4">
    <source>
        <dbReference type="EMBL" id="EMQ96716.1"/>
    </source>
</evidence>
<dbReference type="GO" id="GO:0044281">
    <property type="term" value="P:small molecule metabolic process"/>
    <property type="evidence" value="ECO:0007669"/>
    <property type="project" value="UniProtKB-ARBA"/>
</dbReference>
<evidence type="ECO:0000259" key="3">
    <source>
        <dbReference type="Pfam" id="PF01557"/>
    </source>
</evidence>
<gene>
    <name evidence="4" type="ORF">ADIAG_03853</name>
</gene>
<dbReference type="RefSeq" id="WP_007273001.1">
    <property type="nucleotide sequence ID" value="NZ_AOCK01000014.1"/>
</dbReference>
<dbReference type="EMBL" id="AOCK01000014">
    <property type="protein sequence ID" value="EMQ96716.1"/>
    <property type="molecule type" value="Genomic_DNA"/>
</dbReference>
<keyword evidence="4" id="KW-0413">Isomerase</keyword>
<comment type="caution">
    <text evidence="4">The sequence shown here is derived from an EMBL/GenBank/DDBJ whole genome shotgun (WGS) entry which is preliminary data.</text>
</comment>
<dbReference type="Gene3D" id="3.90.850.10">
    <property type="entry name" value="Fumarylacetoacetase-like, C-terminal domain"/>
    <property type="match status" value="1"/>
</dbReference>
<dbReference type="GO" id="GO:0046872">
    <property type="term" value="F:metal ion binding"/>
    <property type="evidence" value="ECO:0007669"/>
    <property type="project" value="UniProtKB-KW"/>
</dbReference>
<dbReference type="Proteomes" id="UP000012015">
    <property type="component" value="Unassembled WGS sequence"/>
</dbReference>
<dbReference type="InterPro" id="IPR051121">
    <property type="entry name" value="FAH"/>
</dbReference>
<reference evidence="4 5" key="1">
    <citation type="journal article" date="2013" name="Genome Announc.">
        <title>Draft Genome Sequence of Arthrobacter gangotriensis Strain Lz1yT, Isolated from a Penguin Rookery Soil Sample Collected in Antarctica, near the Indian Station Dakshin Gangotri.</title>
        <authorList>
            <person name="Shivaji S."/>
            <person name="Ara S."/>
            <person name="Bandi S."/>
            <person name="Singh A."/>
            <person name="Kumar Pinnaka A."/>
        </authorList>
    </citation>
    <scope>NUCLEOTIDE SEQUENCE [LARGE SCALE GENOMIC DNA]</scope>
    <source>
        <strain evidence="4 5">Lz1y</strain>
    </source>
</reference>
<dbReference type="AlphaFoldDB" id="M7MNW7"/>
<dbReference type="GO" id="GO:0016853">
    <property type="term" value="F:isomerase activity"/>
    <property type="evidence" value="ECO:0007669"/>
    <property type="project" value="UniProtKB-KW"/>
</dbReference>
<dbReference type="PANTHER" id="PTHR42796:SF4">
    <property type="entry name" value="FUMARYLACETOACETATE HYDROLASE DOMAIN-CONTAINING PROTEIN 2A"/>
    <property type="match status" value="1"/>
</dbReference>
<dbReference type="STRING" id="1276920.ADIAG_03853"/>
<evidence type="ECO:0000256" key="2">
    <source>
        <dbReference type="ARBA" id="ARBA00022723"/>
    </source>
</evidence>
<dbReference type="PANTHER" id="PTHR42796">
    <property type="entry name" value="FUMARYLACETOACETATE HYDROLASE DOMAIN-CONTAINING PROTEIN 2A-RELATED"/>
    <property type="match status" value="1"/>
</dbReference>
<proteinExistence type="inferred from homology"/>
<feature type="domain" description="Fumarylacetoacetase-like C-terminal" evidence="3">
    <location>
        <begin position="77"/>
        <end position="271"/>
    </location>
</feature>
<evidence type="ECO:0000256" key="1">
    <source>
        <dbReference type="ARBA" id="ARBA00010211"/>
    </source>
</evidence>
<dbReference type="InterPro" id="IPR011234">
    <property type="entry name" value="Fumarylacetoacetase-like_C"/>
</dbReference>
<accession>M7MNW7</accession>
<comment type="similarity">
    <text evidence="1">Belongs to the FAH family.</text>
</comment>
<dbReference type="SUPFAM" id="SSF56529">
    <property type="entry name" value="FAH"/>
    <property type="match status" value="1"/>
</dbReference>
<dbReference type="InterPro" id="IPR036663">
    <property type="entry name" value="Fumarylacetoacetase_C_sf"/>
</dbReference>
<evidence type="ECO:0000313" key="5">
    <source>
        <dbReference type="Proteomes" id="UP000012015"/>
    </source>
</evidence>
<dbReference type="eggNOG" id="COG0179">
    <property type="taxonomic scope" value="Bacteria"/>
</dbReference>
<protein>
    <submittedName>
        <fullName evidence="4">5-carboxymethyl-2-hydroxymuconate delta-isomerase</fullName>
    </submittedName>
</protein>
<name>M7MNW7_9MICC</name>
<sequence length="293" mass="31228">MRLATFNGARLGIVDNDELTDITDLAGVADSGKGGPLLALLEAGKTVQDLAAMDFSAAPRIPLTEATISAPLPRPHKVIGAPVNYIDHQIEMSEQKTIGEYGVFLKSPSSVIGPGESIQLPYLDKRTDQEGELGVVIGKLARNVSVDQALDYVFGYMPVLDITVRSGEDRSTRKSFRTFTPTGPYVVTADEVGDPDDLQLKCWVGGELRQQVNTRELIFSIAEVISYASHVMDLEPGDIIASGTPAGVGPLADGDDVILEIEKLGRLAVVVSAGTAINYADRPGPRLAADTVR</sequence>